<dbReference type="InterPro" id="IPR000700">
    <property type="entry name" value="PAS-assoc_C"/>
</dbReference>
<dbReference type="InterPro" id="IPR036390">
    <property type="entry name" value="WH_DNA-bd_sf"/>
</dbReference>
<evidence type="ECO:0000256" key="3">
    <source>
        <dbReference type="ARBA" id="ARBA00022553"/>
    </source>
</evidence>
<dbReference type="Pfam" id="PF13426">
    <property type="entry name" value="PAS_9"/>
    <property type="match status" value="3"/>
</dbReference>
<feature type="domain" description="PAC" evidence="9">
    <location>
        <begin position="424"/>
        <end position="476"/>
    </location>
</feature>
<accession>F8DDL7</accession>
<dbReference type="FunFam" id="3.30.565.10:FF:000006">
    <property type="entry name" value="Sensor histidine kinase WalK"/>
    <property type="match status" value="1"/>
</dbReference>
<dbReference type="CDD" id="cd00082">
    <property type="entry name" value="HisKA"/>
    <property type="match status" value="1"/>
</dbReference>
<feature type="domain" description="PAS" evidence="8">
    <location>
        <begin position="594"/>
        <end position="639"/>
    </location>
</feature>
<dbReference type="GeneID" id="10795387"/>
<dbReference type="InterPro" id="IPR036890">
    <property type="entry name" value="HATPase_C_sf"/>
</dbReference>
<dbReference type="PROSITE" id="PS50112">
    <property type="entry name" value="PAS"/>
    <property type="match status" value="4"/>
</dbReference>
<dbReference type="InterPro" id="IPR005467">
    <property type="entry name" value="His_kinase_dom"/>
</dbReference>
<dbReference type="RefSeq" id="WP_013875847.1">
    <property type="nucleotide sequence ID" value="NC_015658.1"/>
</dbReference>
<dbReference type="Pfam" id="PF02518">
    <property type="entry name" value="HATPase_c"/>
    <property type="match status" value="1"/>
</dbReference>
<proteinExistence type="predicted"/>
<dbReference type="PRINTS" id="PR00344">
    <property type="entry name" value="BCTRLSENSOR"/>
</dbReference>
<dbReference type="Pfam" id="PF08448">
    <property type="entry name" value="PAS_4"/>
    <property type="match status" value="3"/>
</dbReference>
<keyword evidence="11" id="KW-1185">Reference proteome</keyword>
<dbReference type="EMBL" id="CP002840">
    <property type="protein sequence ID" value="AEH39119.1"/>
    <property type="molecule type" value="Genomic_DNA"/>
</dbReference>
<dbReference type="Pfam" id="PF00512">
    <property type="entry name" value="HisKA"/>
    <property type="match status" value="1"/>
</dbReference>
<dbReference type="GO" id="GO:0000155">
    <property type="term" value="F:phosphorelay sensor kinase activity"/>
    <property type="evidence" value="ECO:0007669"/>
    <property type="project" value="InterPro"/>
</dbReference>
<dbReference type="Proteomes" id="UP000006794">
    <property type="component" value="Plasmid pHALXA01"/>
</dbReference>
<evidence type="ECO:0000256" key="5">
    <source>
        <dbReference type="ARBA" id="ARBA00022777"/>
    </source>
</evidence>
<evidence type="ECO:0000259" key="7">
    <source>
        <dbReference type="PROSITE" id="PS50109"/>
    </source>
</evidence>
<dbReference type="InterPro" id="IPR035965">
    <property type="entry name" value="PAS-like_dom_sf"/>
</dbReference>
<dbReference type="InterPro" id="IPR001610">
    <property type="entry name" value="PAC"/>
</dbReference>
<dbReference type="InterPro" id="IPR000014">
    <property type="entry name" value="PAS"/>
</dbReference>
<organism evidence="10 11">
    <name type="scientific">Halopiger xanaduensis (strain DSM 18323 / JCM 14033 / SH-6)</name>
    <dbReference type="NCBI Taxonomy" id="797210"/>
    <lineage>
        <taxon>Archaea</taxon>
        <taxon>Methanobacteriati</taxon>
        <taxon>Methanobacteriota</taxon>
        <taxon>Stenosarchaea group</taxon>
        <taxon>Halobacteria</taxon>
        <taxon>Halobacteriales</taxon>
        <taxon>Natrialbaceae</taxon>
        <taxon>Halopiger</taxon>
    </lineage>
</organism>
<evidence type="ECO:0000256" key="1">
    <source>
        <dbReference type="ARBA" id="ARBA00000085"/>
    </source>
</evidence>
<evidence type="ECO:0000313" key="11">
    <source>
        <dbReference type="Proteomes" id="UP000006794"/>
    </source>
</evidence>
<evidence type="ECO:0000256" key="4">
    <source>
        <dbReference type="ARBA" id="ARBA00022679"/>
    </source>
</evidence>
<dbReference type="Gene3D" id="1.10.287.130">
    <property type="match status" value="1"/>
</dbReference>
<keyword evidence="5 10" id="KW-0418">Kinase</keyword>
<feature type="domain" description="PAC" evidence="9">
    <location>
        <begin position="665"/>
        <end position="715"/>
    </location>
</feature>
<dbReference type="InterPro" id="IPR003594">
    <property type="entry name" value="HATPase_dom"/>
</dbReference>
<dbReference type="InterPro" id="IPR004358">
    <property type="entry name" value="Sig_transdc_His_kin-like_C"/>
</dbReference>
<feature type="domain" description="PAS" evidence="8">
    <location>
        <begin position="723"/>
        <end position="793"/>
    </location>
</feature>
<dbReference type="PROSITE" id="PS50109">
    <property type="entry name" value="HIS_KIN"/>
    <property type="match status" value="1"/>
</dbReference>
<dbReference type="SMART" id="SM00086">
    <property type="entry name" value="PAC"/>
    <property type="match status" value="5"/>
</dbReference>
<dbReference type="KEGG" id="hxa:Halxa_0520"/>
<evidence type="ECO:0000259" key="9">
    <source>
        <dbReference type="PROSITE" id="PS50113"/>
    </source>
</evidence>
<sequence>MDTPGSEPDVTREDVRGVFTQFERASTPVTVTDVAETLDCPQRTARHTLDELTDSGEVETRELADGTRVWWQPDGDTRTRAETETPDEAEFAAFVSAVRDYAIFMLDPEGTVVNWNEGAERIKGYRTEEIVGEHFSTFYTDSDTDAGVPEENLEAAADAGRVEDEGWRVRKDGSRFWAHVTITAIRDDDGTLQGFTKVTRDMTERREYEQRLRRERDFTERILETIPVGTCVLTPDGTLTRANRRLLTRLEIDESERSEYTIESWEVYDGAGDRIPPAERPWTKALDTGDPVYDYQCQLDVPNGDRRWVSLNAAPLEDGEEQRVILSVEDIAEQKEREQQLRRQYRQTEQLLRTAPVAIAVQNSDRETVMANRRAEVVFDLSEAEFAENPVDTGDWKIYDADGNRLEPDETTSARVVESGEPVFDEELIFELPNGDRRHYRVNTVPVFGPDETIDRIITAGKDITELKERERQLEQRKAELETELNGILGRISDAFYALDDDWQLTHLNERAAELLGRPADELLGREIWDVLPEADDELYRTKFRTAMETQEPLNFEVYEEGTESWLEFSVYPSESGLSIYFRDVTARVEREQELTKYETIVETINDGIYVKDEDGYFAMVNEAYAELTGYDRTELVGEHASLVVDEETITESRDQIAAGDGAPPAMETELQTASGDRVPVEGTFATLQTGDSREEIGVVRDVTERKERERALRERERRLKEHKEFTDDVLNAVDDLFYLIDADGNLQRWNESVNDVTGYSDAEIESMTALDFFDEEYAEQVADTIADGFESGDLQIEAKIRTKDGERIPYEFTASTLEDPDGNEVLTGIGRDITDRLEYERQLEESNERLEQFAYAASHDLQEPLRMVTSYLQLLENRYADDLDDDAKEFIEFAVDGAERMRKMIDGLLQYSRVETRGDPFEAVDLNEVLDETLENLELQIDENRAEVVVDSLPTVRGDARQLQQVFQNLISNAVEYSGEEPPEIRIVAEREGAKYVVSVHDDGIGIDPADQDRIFEVFHRLHTHEEHPGTGIGLALCRRIVERHGGEIWVDSEPGDGTTFSFTLPPA</sequence>
<keyword evidence="4 10" id="KW-0808">Transferase</keyword>
<dbReference type="HOGENOM" id="CLU_000445_114_71_2"/>
<feature type="domain" description="PAC" evidence="9">
    <location>
        <begin position="162"/>
        <end position="214"/>
    </location>
</feature>
<comment type="catalytic activity">
    <reaction evidence="1">
        <text>ATP + protein L-histidine = ADP + protein N-phospho-L-histidine.</text>
        <dbReference type="EC" id="2.7.13.3"/>
    </reaction>
</comment>
<feature type="coiled-coil region" evidence="6">
    <location>
        <begin position="457"/>
        <end position="491"/>
    </location>
</feature>
<dbReference type="SMART" id="SM00388">
    <property type="entry name" value="HisKA"/>
    <property type="match status" value="1"/>
</dbReference>
<dbReference type="Gene3D" id="3.30.565.10">
    <property type="entry name" value="Histidine kinase-like ATPase, C-terminal domain"/>
    <property type="match status" value="1"/>
</dbReference>
<dbReference type="NCBIfam" id="TIGR00229">
    <property type="entry name" value="sensory_box"/>
    <property type="match status" value="4"/>
</dbReference>
<evidence type="ECO:0000256" key="6">
    <source>
        <dbReference type="SAM" id="Coils"/>
    </source>
</evidence>
<keyword evidence="3" id="KW-0597">Phosphoprotein</keyword>
<feature type="domain" description="PAS" evidence="8">
    <location>
        <begin position="87"/>
        <end position="160"/>
    </location>
</feature>
<dbReference type="SMART" id="SM00091">
    <property type="entry name" value="PAS"/>
    <property type="match status" value="6"/>
</dbReference>
<dbReference type="CDD" id="cd00130">
    <property type="entry name" value="PAS"/>
    <property type="match status" value="5"/>
</dbReference>
<dbReference type="Gene3D" id="3.30.450.20">
    <property type="entry name" value="PAS domain"/>
    <property type="match status" value="6"/>
</dbReference>
<dbReference type="EC" id="2.7.13.3" evidence="2"/>
<dbReference type="PANTHER" id="PTHR43304:SF1">
    <property type="entry name" value="PAC DOMAIN-CONTAINING PROTEIN"/>
    <property type="match status" value="1"/>
</dbReference>
<feature type="domain" description="PAS" evidence="8">
    <location>
        <begin position="481"/>
        <end position="551"/>
    </location>
</feature>
<evidence type="ECO:0000259" key="8">
    <source>
        <dbReference type="PROSITE" id="PS50112"/>
    </source>
</evidence>
<dbReference type="SMART" id="SM00387">
    <property type="entry name" value="HATPase_c"/>
    <property type="match status" value="1"/>
</dbReference>
<dbReference type="InterPro" id="IPR052162">
    <property type="entry name" value="Sensor_kinase/Photoreceptor"/>
</dbReference>
<dbReference type="InterPro" id="IPR003661">
    <property type="entry name" value="HisK_dim/P_dom"/>
</dbReference>
<dbReference type="SUPFAM" id="SSF55874">
    <property type="entry name" value="ATPase domain of HSP90 chaperone/DNA topoisomerase II/histidine kinase"/>
    <property type="match status" value="1"/>
</dbReference>
<dbReference type="PANTHER" id="PTHR43304">
    <property type="entry name" value="PHYTOCHROME-LIKE PROTEIN CPH1"/>
    <property type="match status" value="1"/>
</dbReference>
<dbReference type="InterPro" id="IPR013656">
    <property type="entry name" value="PAS_4"/>
</dbReference>
<evidence type="ECO:0000256" key="2">
    <source>
        <dbReference type="ARBA" id="ARBA00012438"/>
    </source>
</evidence>
<feature type="domain" description="Histidine kinase" evidence="7">
    <location>
        <begin position="857"/>
        <end position="1069"/>
    </location>
</feature>
<feature type="domain" description="PAC" evidence="9">
    <location>
        <begin position="795"/>
        <end position="846"/>
    </location>
</feature>
<keyword evidence="10" id="KW-0614">Plasmid</keyword>
<protein>
    <recommendedName>
        <fullName evidence="2">histidine kinase</fullName>
        <ecNumber evidence="2">2.7.13.3</ecNumber>
    </recommendedName>
</protein>
<dbReference type="SUPFAM" id="SSF55785">
    <property type="entry name" value="PYP-like sensor domain (PAS domain)"/>
    <property type="match status" value="6"/>
</dbReference>
<dbReference type="SUPFAM" id="SSF46785">
    <property type="entry name" value="Winged helix' DNA-binding domain"/>
    <property type="match status" value="1"/>
</dbReference>
<dbReference type="InterPro" id="IPR036097">
    <property type="entry name" value="HisK_dim/P_sf"/>
</dbReference>
<geneLocation type="plasmid" evidence="10 11">
    <name>pHALXA01</name>
</geneLocation>
<reference evidence="11" key="1">
    <citation type="journal article" date="2012" name="Stand. Genomic Sci.">
        <title>Complete genome sequence of Halopiger xanaduensis type strain (SH-6(T)).</title>
        <authorList>
            <person name="Anderson I."/>
            <person name="Tindall B.J."/>
            <person name="Rohde M."/>
            <person name="Lucas S."/>
            <person name="Han J."/>
            <person name="Lapidus A."/>
            <person name="Cheng J.F."/>
            <person name="Goodwin L."/>
            <person name="Pitluck S."/>
            <person name="Peters L."/>
            <person name="Pati A."/>
            <person name="Mikhailova N."/>
            <person name="Pagani I."/>
            <person name="Teshima H."/>
            <person name="Han C."/>
            <person name="Tapia R."/>
            <person name="Land M."/>
            <person name="Woyke T."/>
            <person name="Klenk H.P."/>
            <person name="Kyrpides N."/>
            <person name="Ivanova N."/>
        </authorList>
    </citation>
    <scope>NUCLEOTIDE SEQUENCE [LARGE SCALE GENOMIC DNA]</scope>
    <source>
        <strain evidence="11">DSM 18323 / JCM 14033 / SH-6</strain>
        <plasmid evidence="11">Plasmid pHALXA01</plasmid>
    </source>
</reference>
<dbReference type="OrthoDB" id="106630at2157"/>
<dbReference type="AlphaFoldDB" id="F8DDL7"/>
<evidence type="ECO:0000313" key="10">
    <source>
        <dbReference type="EMBL" id="AEH39119.1"/>
    </source>
</evidence>
<dbReference type="PROSITE" id="PS50113">
    <property type="entry name" value="PAC"/>
    <property type="match status" value="5"/>
</dbReference>
<name>F8DDL7_HALXS</name>
<gene>
    <name evidence="10" type="ordered locus">Halxa_0520</name>
</gene>
<dbReference type="SUPFAM" id="SSF47384">
    <property type="entry name" value="Homodimeric domain of signal transducing histidine kinase"/>
    <property type="match status" value="1"/>
</dbReference>
<keyword evidence="6" id="KW-0175">Coiled coil</keyword>
<feature type="domain" description="PAC" evidence="9">
    <location>
        <begin position="293"/>
        <end position="343"/>
    </location>
</feature>